<dbReference type="KEGG" id="fax:FUAX_35400"/>
<comment type="subcellular location">
    <subcellularLocation>
        <location evidence="1">Membrane</location>
    </subcellularLocation>
</comment>
<sequence length="888" mass="100602">MRRVLLIVLLVLVGQSMYAQARWGWNNNSSKRLEIDYSNPKEYEIAEITVEGAETLNKSALISLSGLKVGDKIKIPGEGISGAIKKLWKQGIIANVAINVTKVEDGKVWLTIHLTERPRLTKIEIQGVNKTQEKELQDEIDQVRGRVLTDAVRKNAELATKRYFVGKGFLDAKVNVQVEKDSLITNGSRLVIDVNKGRKVHINRIRLLGATELDPAKSKKKMKKTREKVRVRIVKEVTQEAISVKLSDIKTFFSESYEASWKDLKKYLNDNVKLNFFNASKFIGKEYENDKAALVAYYNSKGYRDARILGDSVYVVNGEVNIDIKMYEGKKYFYRDIKWVGNYIYTDEQLNKVLKIGKGDVYNRELMDKRLQFDLNDQDISSLYMDNGYLAFRINPVEVRVEGDSIDVEMRINEGARFKLSNVAVSGNDRTNDHVVYRELRTLPGELFSRRDIIRTQRELSSLGYFDPETINPDVKPNMNDETVDLTWEVVERPSDQIELSGGWGGAYGFIGTLGLTFNNFSFGNFFNKEAWRPLPTGDGQKLSVRAQANGKQYQSYSISFQEPWLGGRKPQSFSASFSYSNQREFNYNTREYGSGSLGLFGITVGLGHRLKWPDDNFSLNNSISYYRYDVKDYYTSLGFSDGKSNNLSFTSTLSRYTIDQPMYPRGGSSFSLSVSLTPPYSIWRDIDYNKADNAEKYKWVEYYKIMFDAKQYTKVVGNLVVETKAHFGFINSYKKEAGIGPFERYIMGGSGLAGQNVILGTEVIALRGYDDAALTGIDDNGTPNDRSDDIEGGVAYTKVGAELRYPVSLNPSATIYVHGFVEAGNTWNDYRKYNPFDLYKSAGFGARIFMPAFGLIGIDWGYGFDDIPGQLDASGSQFHFTIGQQLR</sequence>
<accession>A0AAU9D536</accession>
<evidence type="ECO:0000256" key="6">
    <source>
        <dbReference type="ARBA" id="ARBA00023237"/>
    </source>
</evidence>
<dbReference type="Gene3D" id="2.40.160.50">
    <property type="entry name" value="membrane protein fhac: a member of the omp85/tpsb transporter family"/>
    <property type="match status" value="1"/>
</dbReference>
<dbReference type="RefSeq" id="WP_338392625.1">
    <property type="nucleotide sequence ID" value="NZ_AP025314.1"/>
</dbReference>
<dbReference type="PANTHER" id="PTHR12815">
    <property type="entry name" value="SORTING AND ASSEMBLY MACHINERY SAMM50 PROTEIN FAMILY MEMBER"/>
    <property type="match status" value="1"/>
</dbReference>
<reference evidence="9 10" key="1">
    <citation type="submission" date="2021-12" db="EMBL/GenBank/DDBJ databases">
        <title>Genome sequencing of bacteria with rrn-lacking chromosome and rrn-plasmid.</title>
        <authorList>
            <person name="Anda M."/>
            <person name="Iwasaki W."/>
        </authorList>
    </citation>
    <scope>NUCLEOTIDE SEQUENCE [LARGE SCALE GENOMIC DNA]</scope>
    <source>
        <strain evidence="9 10">DSM 100852</strain>
    </source>
</reference>
<feature type="domain" description="POTRA" evidence="8">
    <location>
        <begin position="418"/>
        <end position="493"/>
    </location>
</feature>
<dbReference type="GO" id="GO:0019867">
    <property type="term" value="C:outer membrane"/>
    <property type="evidence" value="ECO:0007669"/>
    <property type="project" value="InterPro"/>
</dbReference>
<evidence type="ECO:0000256" key="2">
    <source>
        <dbReference type="ARBA" id="ARBA00022452"/>
    </source>
</evidence>
<dbReference type="PANTHER" id="PTHR12815:SF47">
    <property type="entry name" value="TRANSLOCATION AND ASSEMBLY MODULE SUBUNIT TAMA"/>
    <property type="match status" value="1"/>
</dbReference>
<dbReference type="InterPro" id="IPR010827">
    <property type="entry name" value="BamA/TamA_POTRA"/>
</dbReference>
<evidence type="ECO:0000259" key="8">
    <source>
        <dbReference type="PROSITE" id="PS51779"/>
    </source>
</evidence>
<keyword evidence="4 7" id="KW-0732">Signal</keyword>
<dbReference type="Gene3D" id="3.10.20.310">
    <property type="entry name" value="membrane protein fhac"/>
    <property type="match status" value="5"/>
</dbReference>
<dbReference type="InterPro" id="IPR039910">
    <property type="entry name" value="D15-like"/>
</dbReference>
<keyword evidence="6" id="KW-0998">Cell outer membrane</keyword>
<proteinExistence type="predicted"/>
<keyword evidence="2" id="KW-1134">Transmembrane beta strand</keyword>
<gene>
    <name evidence="9" type="ORF">FUAX_35400</name>
</gene>
<dbReference type="PROSITE" id="PS51779">
    <property type="entry name" value="POTRA"/>
    <property type="match status" value="3"/>
</dbReference>
<feature type="domain" description="POTRA" evidence="8">
    <location>
        <begin position="43"/>
        <end position="117"/>
    </location>
</feature>
<evidence type="ECO:0000256" key="5">
    <source>
        <dbReference type="ARBA" id="ARBA00023136"/>
    </source>
</evidence>
<dbReference type="Pfam" id="PF07244">
    <property type="entry name" value="POTRA"/>
    <property type="match status" value="3"/>
</dbReference>
<evidence type="ECO:0000256" key="7">
    <source>
        <dbReference type="SAM" id="SignalP"/>
    </source>
</evidence>
<protein>
    <submittedName>
        <fullName evidence="9">Membrane protein</fullName>
    </submittedName>
</protein>
<evidence type="ECO:0000313" key="9">
    <source>
        <dbReference type="EMBL" id="BDD11108.1"/>
    </source>
</evidence>
<evidence type="ECO:0000256" key="3">
    <source>
        <dbReference type="ARBA" id="ARBA00022692"/>
    </source>
</evidence>
<dbReference type="Proteomes" id="UP001348817">
    <property type="component" value="Chromosome"/>
</dbReference>
<keyword evidence="3" id="KW-0812">Transmembrane</keyword>
<keyword evidence="10" id="KW-1185">Reference proteome</keyword>
<dbReference type="AlphaFoldDB" id="A0AAU9D536"/>
<organism evidence="9 10">
    <name type="scientific">Fulvitalea axinellae</name>
    <dbReference type="NCBI Taxonomy" id="1182444"/>
    <lineage>
        <taxon>Bacteria</taxon>
        <taxon>Pseudomonadati</taxon>
        <taxon>Bacteroidota</taxon>
        <taxon>Cytophagia</taxon>
        <taxon>Cytophagales</taxon>
        <taxon>Persicobacteraceae</taxon>
        <taxon>Fulvitalea</taxon>
    </lineage>
</organism>
<dbReference type="EMBL" id="AP025314">
    <property type="protein sequence ID" value="BDD11108.1"/>
    <property type="molecule type" value="Genomic_DNA"/>
</dbReference>
<feature type="chain" id="PRO_5043414843" evidence="7">
    <location>
        <begin position="22"/>
        <end position="888"/>
    </location>
</feature>
<keyword evidence="5" id="KW-0472">Membrane</keyword>
<evidence type="ECO:0000313" key="10">
    <source>
        <dbReference type="Proteomes" id="UP001348817"/>
    </source>
</evidence>
<dbReference type="InterPro" id="IPR034746">
    <property type="entry name" value="POTRA"/>
</dbReference>
<evidence type="ECO:0000256" key="4">
    <source>
        <dbReference type="ARBA" id="ARBA00022729"/>
    </source>
</evidence>
<evidence type="ECO:0000256" key="1">
    <source>
        <dbReference type="ARBA" id="ARBA00004370"/>
    </source>
</evidence>
<dbReference type="InterPro" id="IPR023707">
    <property type="entry name" value="OM_assembly_BamA"/>
</dbReference>
<dbReference type="GO" id="GO:0071709">
    <property type="term" value="P:membrane assembly"/>
    <property type="evidence" value="ECO:0007669"/>
    <property type="project" value="InterPro"/>
</dbReference>
<feature type="signal peptide" evidence="7">
    <location>
        <begin position="1"/>
        <end position="21"/>
    </location>
</feature>
<feature type="domain" description="POTRA" evidence="8">
    <location>
        <begin position="332"/>
        <end position="415"/>
    </location>
</feature>
<name>A0AAU9D536_9BACT</name>
<dbReference type="PIRSF" id="PIRSF006076">
    <property type="entry name" value="OM_assembly_OMP85"/>
    <property type="match status" value="1"/>
</dbReference>